<dbReference type="Proteomes" id="UP000545386">
    <property type="component" value="Unassembled WGS sequence"/>
</dbReference>
<accession>A0A842HPB6</accession>
<proteinExistence type="predicted"/>
<evidence type="ECO:0000313" key="2">
    <source>
        <dbReference type="Proteomes" id="UP000545386"/>
    </source>
</evidence>
<evidence type="ECO:0000313" key="1">
    <source>
        <dbReference type="EMBL" id="MBC2770046.1"/>
    </source>
</evidence>
<keyword evidence="2" id="KW-1185">Reference proteome</keyword>
<comment type="caution">
    <text evidence="1">The sequence shown here is derived from an EMBL/GenBank/DDBJ whole genome shotgun (WGS) entry which is preliminary data.</text>
</comment>
<protein>
    <recommendedName>
        <fullName evidence="3">DUF4365 domain-containing protein</fullName>
    </recommendedName>
</protein>
<name>A0A842HPB6_9BURK</name>
<dbReference type="EMBL" id="JACJUU010000006">
    <property type="protein sequence ID" value="MBC2770046.1"/>
    <property type="molecule type" value="Genomic_DNA"/>
</dbReference>
<dbReference type="RefSeq" id="WP_185779758.1">
    <property type="nucleotide sequence ID" value="NZ_JACJUU010000006.1"/>
</dbReference>
<sequence>MALTSTQIGAIGENLLINAVMKASDGRLSPFQPLADDDGLDVLFYDKQTGNSAAVQLKCRTNTLRRVGSEERGHTVHFEVRHTTFNEARRAYLIGALCNDDLTDFVATWLIPMFELPQIARNISGKWVIRPSMANDSKDRFTSYRCDTAIQLAARIIAICEADGPNGPPGMGPPVREF</sequence>
<dbReference type="AlphaFoldDB" id="A0A842HPB6"/>
<gene>
    <name evidence="1" type="ORF">GTU67_09000</name>
</gene>
<organism evidence="1 2">
    <name type="scientific">Pusillimonas minor</name>
    <dbReference type="NCBI Taxonomy" id="2697024"/>
    <lineage>
        <taxon>Bacteria</taxon>
        <taxon>Pseudomonadati</taxon>
        <taxon>Pseudomonadota</taxon>
        <taxon>Betaproteobacteria</taxon>
        <taxon>Burkholderiales</taxon>
        <taxon>Alcaligenaceae</taxon>
        <taxon>Pusillimonas</taxon>
    </lineage>
</organism>
<reference evidence="1 2" key="1">
    <citation type="submission" date="2020-08" db="EMBL/GenBank/DDBJ databases">
        <title>Paraeoetvoesia sp. YC-7-48 draft genome sequence.</title>
        <authorList>
            <person name="Yao L."/>
        </authorList>
    </citation>
    <scope>NUCLEOTIDE SEQUENCE [LARGE SCALE GENOMIC DNA]</scope>
    <source>
        <strain evidence="2">YC-7-48</strain>
    </source>
</reference>
<evidence type="ECO:0008006" key="3">
    <source>
        <dbReference type="Google" id="ProtNLM"/>
    </source>
</evidence>